<dbReference type="SUPFAM" id="SSF111369">
    <property type="entry name" value="HlyD-like secretion proteins"/>
    <property type="match status" value="1"/>
</dbReference>
<gene>
    <name evidence="1" type="ORF">ETSY2_07885</name>
</gene>
<dbReference type="Proteomes" id="UP000019140">
    <property type="component" value="Unassembled WGS sequence"/>
</dbReference>
<dbReference type="PANTHER" id="PTHR30367">
    <property type="entry name" value="P-HYDROXYBENZOIC ACID EFFLUX PUMP SUBUNIT AAEA-RELATED"/>
    <property type="match status" value="1"/>
</dbReference>
<organism evidence="1 2">
    <name type="scientific">Candidatus Entotheonella gemina</name>
    <dbReference type="NCBI Taxonomy" id="1429439"/>
    <lineage>
        <taxon>Bacteria</taxon>
        <taxon>Pseudomonadati</taxon>
        <taxon>Nitrospinota/Tectimicrobiota group</taxon>
        <taxon>Candidatus Tectimicrobiota</taxon>
        <taxon>Candidatus Entotheonellia</taxon>
        <taxon>Candidatus Entotheonellales</taxon>
        <taxon>Candidatus Entotheonellaceae</taxon>
        <taxon>Candidatus Entotheonella</taxon>
    </lineage>
</organism>
<evidence type="ECO:0000313" key="1">
    <source>
        <dbReference type="EMBL" id="ETX08013.1"/>
    </source>
</evidence>
<evidence type="ECO:0000313" key="2">
    <source>
        <dbReference type="Proteomes" id="UP000019140"/>
    </source>
</evidence>
<dbReference type="HOGENOM" id="CLU_2615424_0_0_7"/>
<name>W4MCT5_9BACT</name>
<dbReference type="EMBL" id="AZHX01000320">
    <property type="protein sequence ID" value="ETX08013.1"/>
    <property type="molecule type" value="Genomic_DNA"/>
</dbReference>
<comment type="caution">
    <text evidence="1">The sequence shown here is derived from an EMBL/GenBank/DDBJ whole genome shotgun (WGS) entry which is preliminary data.</text>
</comment>
<dbReference type="AlphaFoldDB" id="W4MCT5"/>
<proteinExistence type="predicted"/>
<protein>
    <submittedName>
        <fullName evidence="1">Uncharacterized protein</fullName>
    </submittedName>
</protein>
<dbReference type="Gene3D" id="1.10.287.470">
    <property type="entry name" value="Helix hairpin bin"/>
    <property type="match status" value="1"/>
</dbReference>
<reference evidence="1 2" key="1">
    <citation type="journal article" date="2014" name="Nature">
        <title>An environmental bacterial taxon with a large and distinct metabolic repertoire.</title>
        <authorList>
            <person name="Wilson M.C."/>
            <person name="Mori T."/>
            <person name="Ruckert C."/>
            <person name="Uria A.R."/>
            <person name="Helf M.J."/>
            <person name="Takada K."/>
            <person name="Gernert C."/>
            <person name="Steffens U.A."/>
            <person name="Heycke N."/>
            <person name="Schmitt S."/>
            <person name="Rinke C."/>
            <person name="Helfrich E.J."/>
            <person name="Brachmann A.O."/>
            <person name="Gurgui C."/>
            <person name="Wakimoto T."/>
            <person name="Kracht M."/>
            <person name="Crusemann M."/>
            <person name="Hentschel U."/>
            <person name="Abe I."/>
            <person name="Matsunaga S."/>
            <person name="Kalinowski J."/>
            <person name="Takeyama H."/>
            <person name="Piel J."/>
        </authorList>
    </citation>
    <scope>NUCLEOTIDE SEQUENCE [LARGE SCALE GENOMIC DNA]</scope>
    <source>
        <strain evidence="2">TSY2</strain>
    </source>
</reference>
<dbReference type="PANTHER" id="PTHR30367:SF1">
    <property type="entry name" value="MULTIDRUG RESISTANCE PROTEIN MDTN"/>
    <property type="match status" value="1"/>
</dbReference>
<dbReference type="Gene3D" id="2.40.50.100">
    <property type="match status" value="1"/>
</dbReference>
<keyword evidence="2" id="KW-1185">Reference proteome</keyword>
<sequence>MLRSRGVVRAPTRTQLATEVSGRVIKVAEAFHDGRFFKAGEVLVELDPRDYTLEVRRLEQELVQAKASLSELDAEGDA</sequence>
<accession>W4MCT5</accession>
<dbReference type="InterPro" id="IPR050393">
    <property type="entry name" value="MFP_Efflux_Pump"/>
</dbReference>